<comment type="caution">
    <text evidence="2">The sequence shown here is derived from an EMBL/GenBank/DDBJ whole genome shotgun (WGS) entry which is preliminary data.</text>
</comment>
<dbReference type="Proteomes" id="UP000807469">
    <property type="component" value="Unassembled WGS sequence"/>
</dbReference>
<feature type="region of interest" description="Disordered" evidence="1">
    <location>
        <begin position="147"/>
        <end position="177"/>
    </location>
</feature>
<feature type="compositionally biased region" description="Basic residues" evidence="1">
    <location>
        <begin position="1"/>
        <end position="22"/>
    </location>
</feature>
<proteinExistence type="predicted"/>
<organism evidence="2 3">
    <name type="scientific">Pholiota conissans</name>
    <dbReference type="NCBI Taxonomy" id="109636"/>
    <lineage>
        <taxon>Eukaryota</taxon>
        <taxon>Fungi</taxon>
        <taxon>Dikarya</taxon>
        <taxon>Basidiomycota</taxon>
        <taxon>Agaricomycotina</taxon>
        <taxon>Agaricomycetes</taxon>
        <taxon>Agaricomycetidae</taxon>
        <taxon>Agaricales</taxon>
        <taxon>Agaricineae</taxon>
        <taxon>Strophariaceae</taxon>
        <taxon>Pholiota</taxon>
    </lineage>
</organism>
<accession>A0A9P5YYI5</accession>
<feature type="region of interest" description="Disordered" evidence="1">
    <location>
        <begin position="565"/>
        <end position="587"/>
    </location>
</feature>
<feature type="region of interest" description="Disordered" evidence="1">
    <location>
        <begin position="380"/>
        <end position="400"/>
    </location>
</feature>
<feature type="region of interest" description="Disordered" evidence="1">
    <location>
        <begin position="1"/>
        <end position="87"/>
    </location>
</feature>
<protein>
    <submittedName>
        <fullName evidence="2">Uncharacterized protein</fullName>
    </submittedName>
</protein>
<evidence type="ECO:0000313" key="3">
    <source>
        <dbReference type="Proteomes" id="UP000807469"/>
    </source>
</evidence>
<dbReference type="AlphaFoldDB" id="A0A9P5YYI5"/>
<evidence type="ECO:0000313" key="2">
    <source>
        <dbReference type="EMBL" id="KAF9476221.1"/>
    </source>
</evidence>
<feature type="compositionally biased region" description="Low complexity" evidence="1">
    <location>
        <begin position="492"/>
        <end position="505"/>
    </location>
</feature>
<feature type="compositionally biased region" description="Pro residues" evidence="1">
    <location>
        <begin position="33"/>
        <end position="44"/>
    </location>
</feature>
<feature type="compositionally biased region" description="Low complexity" evidence="1">
    <location>
        <begin position="448"/>
        <end position="459"/>
    </location>
</feature>
<gene>
    <name evidence="2" type="ORF">BDN70DRAFT_186354</name>
</gene>
<feature type="region of interest" description="Disordered" evidence="1">
    <location>
        <begin position="268"/>
        <end position="354"/>
    </location>
</feature>
<feature type="compositionally biased region" description="Polar residues" evidence="1">
    <location>
        <begin position="157"/>
        <end position="170"/>
    </location>
</feature>
<evidence type="ECO:0000256" key="1">
    <source>
        <dbReference type="SAM" id="MobiDB-lite"/>
    </source>
</evidence>
<sequence>MHRCNKSFRQRSGLKYHSKIGKCKFAPNRGSSVPPPMKRSPPQPRVHNLSQVEKNAKDAGKAKNKAKAEDESPIFSDSGPSLLPPLARSSRDTILRDAYPDANATSSSVTSFSNLAQAAIDIHPAVRFSVPLESGWNHVAVHFSSSSSLSGALGEPTQASASAQGGQPTQERPFYVPSQGSTEVSYLASSATEPSPQYDWSTAPFSVNEEQLPPAATIPEYINVPSAPTMFPSAASAHKNVWSNHSTSSVSHDQTQIYAPEAPAYRETTAASSPTLDPWGSQSWPQFQDQNASASSPMTPFSSTYSSPPTVSSSSASTHSISSLTSTPESYDHAPPSPSIQSQTTHGSRRAKTLQAQEMERALANAAALKRASQWAAVSSMTMGATTQKQQPQPPPEVHWQSSQHIPVFAEQQVQEMLPHGMQELSADVVAFVASQISAMRAEAAAQSSSPSSSTTSPTRASHRDGYLLPPRGRPRRSPRSDVSISLPPAPTTAAVPSSSTSTSRHPSHPYLPAAEYRRHTANNSTTSVIESVLPPQPVPIQYPDGYRDLMAEVARVQEIAAVQERDRLEREERERTEKRWGKKRAE</sequence>
<feature type="compositionally biased region" description="Polar residues" evidence="1">
    <location>
        <begin position="269"/>
        <end position="294"/>
    </location>
</feature>
<feature type="compositionally biased region" description="Basic and acidic residues" evidence="1">
    <location>
        <begin position="54"/>
        <end position="70"/>
    </location>
</feature>
<name>A0A9P5YYI5_9AGAR</name>
<dbReference type="EMBL" id="MU155302">
    <property type="protein sequence ID" value="KAF9476221.1"/>
    <property type="molecule type" value="Genomic_DNA"/>
</dbReference>
<reference evidence="2" key="1">
    <citation type="submission" date="2020-11" db="EMBL/GenBank/DDBJ databases">
        <authorList>
            <consortium name="DOE Joint Genome Institute"/>
            <person name="Ahrendt S."/>
            <person name="Riley R."/>
            <person name="Andreopoulos W."/>
            <person name="Labutti K."/>
            <person name="Pangilinan J."/>
            <person name="Ruiz-Duenas F.J."/>
            <person name="Barrasa J.M."/>
            <person name="Sanchez-Garcia M."/>
            <person name="Camarero S."/>
            <person name="Miyauchi S."/>
            <person name="Serrano A."/>
            <person name="Linde D."/>
            <person name="Babiker R."/>
            <person name="Drula E."/>
            <person name="Ayuso-Fernandez I."/>
            <person name="Pacheco R."/>
            <person name="Padilla G."/>
            <person name="Ferreira P."/>
            <person name="Barriuso J."/>
            <person name="Kellner H."/>
            <person name="Castanera R."/>
            <person name="Alfaro M."/>
            <person name="Ramirez L."/>
            <person name="Pisabarro A.G."/>
            <person name="Kuo A."/>
            <person name="Tritt A."/>
            <person name="Lipzen A."/>
            <person name="He G."/>
            <person name="Yan M."/>
            <person name="Ng V."/>
            <person name="Cullen D."/>
            <person name="Martin F."/>
            <person name="Rosso M.-N."/>
            <person name="Henrissat B."/>
            <person name="Hibbett D."/>
            <person name="Martinez A.T."/>
            <person name="Grigoriev I.V."/>
        </authorList>
    </citation>
    <scope>NUCLEOTIDE SEQUENCE</scope>
    <source>
        <strain evidence="2">CIRM-BRFM 674</strain>
    </source>
</reference>
<keyword evidence="3" id="KW-1185">Reference proteome</keyword>
<feature type="compositionally biased region" description="Low complexity" evidence="1">
    <location>
        <begin position="295"/>
        <end position="328"/>
    </location>
</feature>
<feature type="region of interest" description="Disordered" evidence="1">
    <location>
        <begin position="444"/>
        <end position="511"/>
    </location>
</feature>